<dbReference type="GO" id="GO:0016810">
    <property type="term" value="F:hydrolase activity, acting on carbon-nitrogen (but not peptide) bonds"/>
    <property type="evidence" value="ECO:0007669"/>
    <property type="project" value="InterPro"/>
</dbReference>
<dbReference type="SUPFAM" id="SSF88713">
    <property type="entry name" value="Glycoside hydrolase/deacetylase"/>
    <property type="match status" value="1"/>
</dbReference>
<dbReference type="PROSITE" id="PS51677">
    <property type="entry name" value="NODB"/>
    <property type="match status" value="1"/>
</dbReference>
<dbReference type="InterPro" id="IPR054467">
    <property type="entry name" value="YkoP-like_dom"/>
</dbReference>
<dbReference type="PANTHER" id="PTHR10587">
    <property type="entry name" value="GLYCOSYL TRANSFERASE-RELATED"/>
    <property type="match status" value="1"/>
</dbReference>
<reference evidence="3 4" key="1">
    <citation type="submission" date="2017-05" db="EMBL/GenBank/DDBJ databases">
        <title>Functional genome analysis of Paenibacillus pasadenensis strain R16: insights on endophytic life style and antifungal activity.</title>
        <authorList>
            <person name="Passera A."/>
            <person name="Marcolungo L."/>
            <person name="Casati P."/>
            <person name="Brasca M."/>
            <person name="Quaglino F."/>
            <person name="Delledonne M."/>
        </authorList>
    </citation>
    <scope>NUCLEOTIDE SEQUENCE [LARGE SCALE GENOMIC DNA]</scope>
    <source>
        <strain evidence="3 4">R16</strain>
    </source>
</reference>
<keyword evidence="1" id="KW-0472">Membrane</keyword>
<accession>A0A2N5N923</accession>
<feature type="transmembrane region" description="Helical" evidence="1">
    <location>
        <begin position="50"/>
        <end position="72"/>
    </location>
</feature>
<name>A0A2N5N923_9BACL</name>
<dbReference type="EMBL" id="NFEZ01000003">
    <property type="protein sequence ID" value="PLT46851.1"/>
    <property type="molecule type" value="Genomic_DNA"/>
</dbReference>
<evidence type="ECO:0000259" key="2">
    <source>
        <dbReference type="PROSITE" id="PS51677"/>
    </source>
</evidence>
<organism evidence="3 4">
    <name type="scientific">Paenibacillus pasadenensis</name>
    <dbReference type="NCBI Taxonomy" id="217090"/>
    <lineage>
        <taxon>Bacteria</taxon>
        <taxon>Bacillati</taxon>
        <taxon>Bacillota</taxon>
        <taxon>Bacilli</taxon>
        <taxon>Bacillales</taxon>
        <taxon>Paenibacillaceae</taxon>
        <taxon>Paenibacillus</taxon>
    </lineage>
</organism>
<evidence type="ECO:0000256" key="1">
    <source>
        <dbReference type="SAM" id="Phobius"/>
    </source>
</evidence>
<dbReference type="InterPro" id="IPR002509">
    <property type="entry name" value="NODB_dom"/>
</dbReference>
<dbReference type="InterPro" id="IPR011330">
    <property type="entry name" value="Glyco_hydro/deAcase_b/a-brl"/>
</dbReference>
<dbReference type="EC" id="3.5.1.-" evidence="3"/>
<dbReference type="GO" id="GO:0005975">
    <property type="term" value="P:carbohydrate metabolic process"/>
    <property type="evidence" value="ECO:0007669"/>
    <property type="project" value="InterPro"/>
</dbReference>
<dbReference type="InterPro" id="IPR050248">
    <property type="entry name" value="Polysacc_deacetylase_ArnD"/>
</dbReference>
<evidence type="ECO:0000313" key="4">
    <source>
        <dbReference type="Proteomes" id="UP000234789"/>
    </source>
</evidence>
<sequence>MQRQLEIDSYFRFDCTIDFKDAGGFLKLVYATMGGRLLENMVGNRNMENLLVWGFYFLSLYAFIPGLISRLFGFRVFKRGLADKEIALTFDDGPDPVYTPMLLDLLARHRAKATFFVVGSHAEQHPELLRRMRDEGHTVGIHNYVHKSNWIMRPKTVKRQIALTSAVIEQAIGETPVYYRPPWGIVNLFDFSKKGQYKIVLWSGIFGDWKAHETSDRLKRRLLKKLRPGEVMLLHDCGRTLGADEDAPAQMLEALEVYLEEGGRKGFRFVGVPTLMELTEKNKAKRPTAFNRLLAGAWLQYEKLFHLVFRLKPVASEKGGRPVFHYRKVAYNGPPIELSEGERIVKGDPLAEIHLDNEMLRQAAVRSSSPLAVIIRLLREMESALPALSAAVLNDPAMDKVKALYGVTMIHNGTDKLGFQVFDLPENLFAKASRIYLKILFRILSAKPRAKSRKPRGAQPRGEAKPMYPRMLFLSRRDMESYTSTSAPAPRQPVAAKPEAALAALASEPAAAPGMLS</sequence>
<dbReference type="CDD" id="cd10959">
    <property type="entry name" value="CE4_NodB_like_3"/>
    <property type="match status" value="1"/>
</dbReference>
<dbReference type="Proteomes" id="UP000234789">
    <property type="component" value="Unassembled WGS sequence"/>
</dbReference>
<dbReference type="Gene3D" id="3.20.20.370">
    <property type="entry name" value="Glycoside hydrolase/deacetylase"/>
    <property type="match status" value="1"/>
</dbReference>
<evidence type="ECO:0000313" key="3">
    <source>
        <dbReference type="EMBL" id="PLT46851.1"/>
    </source>
</evidence>
<comment type="caution">
    <text evidence="3">The sequence shown here is derived from an EMBL/GenBank/DDBJ whole genome shotgun (WGS) entry which is preliminary data.</text>
</comment>
<keyword evidence="3" id="KW-0378">Hydrolase</keyword>
<keyword evidence="1" id="KW-1133">Transmembrane helix</keyword>
<dbReference type="AlphaFoldDB" id="A0A2N5N923"/>
<keyword evidence="1" id="KW-0812">Transmembrane</keyword>
<dbReference type="PANTHER" id="PTHR10587:SF137">
    <property type="entry name" value="4-DEOXY-4-FORMAMIDO-L-ARABINOSE-PHOSPHOUNDECAPRENOL DEFORMYLASE ARND-RELATED"/>
    <property type="match status" value="1"/>
</dbReference>
<dbReference type="Pfam" id="PF01522">
    <property type="entry name" value="Polysacc_deac_1"/>
    <property type="match status" value="1"/>
</dbReference>
<keyword evidence="4" id="KW-1185">Reference proteome</keyword>
<proteinExistence type="predicted"/>
<dbReference type="Pfam" id="PF22790">
    <property type="entry name" value="YkoP"/>
    <property type="match status" value="1"/>
</dbReference>
<protein>
    <submittedName>
        <fullName evidence="3">Peptidoglycan N-acetylglucosamine deacetylase</fullName>
        <ecNumber evidence="3">3.5.1.-</ecNumber>
    </submittedName>
</protein>
<gene>
    <name evidence="3" type="ORF">B8V81_1075</name>
</gene>
<feature type="domain" description="NodB homology" evidence="2">
    <location>
        <begin position="84"/>
        <end position="270"/>
    </location>
</feature>